<keyword evidence="1" id="KW-0732">Signal</keyword>
<protein>
    <recommendedName>
        <fullName evidence="4">DUF1735 domain-containing protein</fullName>
    </recommendedName>
</protein>
<comment type="caution">
    <text evidence="2">The sequence shown here is derived from an EMBL/GenBank/DDBJ whole genome shotgun (WGS) entry which is preliminary data.</text>
</comment>
<keyword evidence="3" id="KW-1185">Reference proteome</keyword>
<feature type="signal peptide" evidence="1">
    <location>
        <begin position="1"/>
        <end position="22"/>
    </location>
</feature>
<dbReference type="OrthoDB" id="1327228at2"/>
<reference evidence="2 3" key="1">
    <citation type="submission" date="2013-09" db="EMBL/GenBank/DDBJ databases">
        <authorList>
            <person name="Zeng Z."/>
            <person name="Chen C."/>
        </authorList>
    </citation>
    <scope>NUCLEOTIDE SEQUENCE [LARGE SCALE GENOMIC DNA]</scope>
    <source>
        <strain evidence="2 3">WB 4.1-42</strain>
    </source>
</reference>
<dbReference type="PROSITE" id="PS51257">
    <property type="entry name" value="PROKAR_LIPOPROTEIN"/>
    <property type="match status" value="1"/>
</dbReference>
<feature type="chain" id="PRO_5002003486" description="DUF1735 domain-containing protein" evidence="1">
    <location>
        <begin position="23"/>
        <end position="282"/>
    </location>
</feature>
<dbReference type="EMBL" id="JRLY01000002">
    <property type="protein sequence ID" value="KGO94352.1"/>
    <property type="molecule type" value="Genomic_DNA"/>
</dbReference>
<proteinExistence type="predicted"/>
<dbReference type="eggNOG" id="ENOG5031BXJ">
    <property type="taxonomic scope" value="Bacteria"/>
</dbReference>
<accession>A0A0A2MNU3</accession>
<evidence type="ECO:0000313" key="3">
    <source>
        <dbReference type="Proteomes" id="UP000030111"/>
    </source>
</evidence>
<dbReference type="STRING" id="1121898.GCA_000422725_01491"/>
<sequence>MKNIFYKLSLACLFAAALTSCSDDDRVVLNPNNTQNLFSFNESSSTLTVTNEVRTDTIEVGVTSLSNVDREIPINIDATSTATPDLYSFKAGTLVIPAGKFIGYVILEGNFANLPDGATYTLVITLDESQVGVLDERNFHVVTITKNCVSESLGGTHSYKQYNMVGGTEGPVATEKTGTMVWSQTAAGTGIFKIADLSWGLFTTVRGINAATVAGGNNFIQWTCTGLRANTQDQFGDSYTYDVVSVNGPVFTFNWTNTHGDSGTVEVTRNNGKDWPTSLLTQ</sequence>
<gene>
    <name evidence="2" type="ORF">Q766_05385</name>
</gene>
<name>A0A0A2MNU3_9FLAO</name>
<evidence type="ECO:0000256" key="1">
    <source>
        <dbReference type="SAM" id="SignalP"/>
    </source>
</evidence>
<dbReference type="RefSeq" id="WP_026990366.1">
    <property type="nucleotide sequence ID" value="NZ_AUGP01000017.1"/>
</dbReference>
<evidence type="ECO:0000313" key="2">
    <source>
        <dbReference type="EMBL" id="KGO94352.1"/>
    </source>
</evidence>
<dbReference type="AlphaFoldDB" id="A0A0A2MNU3"/>
<organism evidence="2 3">
    <name type="scientific">Flavobacterium subsaxonicum WB 4.1-42 = DSM 21790</name>
    <dbReference type="NCBI Taxonomy" id="1121898"/>
    <lineage>
        <taxon>Bacteria</taxon>
        <taxon>Pseudomonadati</taxon>
        <taxon>Bacteroidota</taxon>
        <taxon>Flavobacteriia</taxon>
        <taxon>Flavobacteriales</taxon>
        <taxon>Flavobacteriaceae</taxon>
        <taxon>Flavobacterium</taxon>
    </lineage>
</organism>
<dbReference type="Proteomes" id="UP000030111">
    <property type="component" value="Unassembled WGS sequence"/>
</dbReference>
<evidence type="ECO:0008006" key="4">
    <source>
        <dbReference type="Google" id="ProtNLM"/>
    </source>
</evidence>